<gene>
    <name evidence="3" type="ORF">GJB61_28725</name>
</gene>
<feature type="domain" description="Transposon Tn7 transposition protein TnsD C-terminal" evidence="2">
    <location>
        <begin position="403"/>
        <end position="474"/>
    </location>
</feature>
<evidence type="ECO:0008006" key="5">
    <source>
        <dbReference type="Google" id="ProtNLM"/>
    </source>
</evidence>
<evidence type="ECO:0000259" key="2">
    <source>
        <dbReference type="Pfam" id="PF15978"/>
    </source>
</evidence>
<dbReference type="Pfam" id="PF06527">
    <property type="entry name" value="TniQ"/>
    <property type="match status" value="1"/>
</dbReference>
<reference evidence="3 4" key="1">
    <citation type="submission" date="2019-11" db="EMBL/GenBank/DDBJ databases">
        <title>Paenibacillus monticola sp. nov., a novel PGPR strain isolated from mountain sample in China.</title>
        <authorList>
            <person name="Zhao Q."/>
            <person name="Li H.-P."/>
            <person name="Zhang J.-L."/>
        </authorList>
    </citation>
    <scope>NUCLEOTIDE SEQUENCE [LARGE SCALE GENOMIC DNA]</scope>
    <source>
        <strain evidence="3 4">LC-T2</strain>
    </source>
</reference>
<name>A0A7X2HBA4_9BACL</name>
<organism evidence="3 4">
    <name type="scientific">Paenibacillus monticola</name>
    <dbReference type="NCBI Taxonomy" id="2666075"/>
    <lineage>
        <taxon>Bacteria</taxon>
        <taxon>Bacillati</taxon>
        <taxon>Bacillota</taxon>
        <taxon>Bacilli</taxon>
        <taxon>Bacillales</taxon>
        <taxon>Paenibacillaceae</taxon>
        <taxon>Paenibacillus</taxon>
    </lineage>
</organism>
<sequence length="482" mass="55883">MNIGFLDFPGHLNDLHSLIPGNAIPLSTLINDHTLLPYYRPYITPERYNNVTKDMIFGNGQSIYMKMGLAASSVKQLYYLRYCPACIEEDRIKYGAAYWHRYHQITGVNVCSVHNCYLQTSHVSYAQRRNKHEFVMLESVLNSRSHRFDYSENDLELLIAQQSEALLKMNYQAINAVAIRKVYFGRMSQMGLLTAKGHIRFQDLLPKFESLCGAIYLKEQGCSIDKNSQYTWLHKMLRKPRHGVHPLRHILLQLYLGIEVKEILQEKYVSAELPFGEGPWPCLNRGSEHFEERTIPTARITRDYESGNPVGTFSCGCGFVYSRRGPDIKNEDLYRIGRIKHFGPKWTEKLIELNDNKNLGLRERARQLGVDAGTVKRQTNLLKPGKKVEVREISKLDKVYSLKIHNNKKIVTNIRVRVDWRKRDEFLAEEVSRVATEIKKSGKIKVSRNEIGRILKCSTMIRTKLDKLPLTKEKLKEVTYKE</sequence>
<protein>
    <recommendedName>
        <fullName evidence="5">Transposon Tn7 transposition protein TnsD C-termianl domain-containing protein</fullName>
    </recommendedName>
</protein>
<dbReference type="Proteomes" id="UP000463051">
    <property type="component" value="Unassembled WGS sequence"/>
</dbReference>
<proteinExistence type="predicted"/>
<dbReference type="RefSeq" id="WP_154122440.1">
    <property type="nucleotide sequence ID" value="NZ_WJXB01000017.1"/>
</dbReference>
<accession>A0A7X2HBA4</accession>
<feature type="domain" description="Transposon Tn7 transposition protein TnsD C-terminal" evidence="2">
    <location>
        <begin position="159"/>
        <end position="383"/>
    </location>
</feature>
<dbReference type="InterPro" id="IPR009492">
    <property type="entry name" value="TniQ"/>
</dbReference>
<dbReference type="Pfam" id="PF15978">
    <property type="entry name" value="TnsD"/>
    <property type="match status" value="2"/>
</dbReference>
<evidence type="ECO:0000259" key="1">
    <source>
        <dbReference type="Pfam" id="PF06527"/>
    </source>
</evidence>
<dbReference type="EMBL" id="WJXB01000017">
    <property type="protein sequence ID" value="MRN56939.1"/>
    <property type="molecule type" value="Genomic_DNA"/>
</dbReference>
<dbReference type="InterPro" id="IPR032750">
    <property type="entry name" value="TnsD_C"/>
</dbReference>
<evidence type="ECO:0000313" key="4">
    <source>
        <dbReference type="Proteomes" id="UP000463051"/>
    </source>
</evidence>
<evidence type="ECO:0000313" key="3">
    <source>
        <dbReference type="EMBL" id="MRN56939.1"/>
    </source>
</evidence>
<feature type="domain" description="TniQ" evidence="1">
    <location>
        <begin position="8"/>
        <end position="118"/>
    </location>
</feature>
<keyword evidence="4" id="KW-1185">Reference proteome</keyword>
<dbReference type="AlphaFoldDB" id="A0A7X2HBA4"/>
<comment type="caution">
    <text evidence="3">The sequence shown here is derived from an EMBL/GenBank/DDBJ whole genome shotgun (WGS) entry which is preliminary data.</text>
</comment>